<accession>A0ABP8QJW2</accession>
<comment type="caution">
    <text evidence="1">The sequence shown here is derived from an EMBL/GenBank/DDBJ whole genome shotgun (WGS) entry which is preliminary data.</text>
</comment>
<gene>
    <name evidence="1" type="ORF">GCM10023095_29670</name>
</gene>
<dbReference type="EMBL" id="BAABFC010000025">
    <property type="protein sequence ID" value="GAA4503443.1"/>
    <property type="molecule type" value="Genomic_DNA"/>
</dbReference>
<organism evidence="1 2">
    <name type="scientific">Pseudaeromonas paramecii</name>
    <dbReference type="NCBI Taxonomy" id="2138166"/>
    <lineage>
        <taxon>Bacteria</taxon>
        <taxon>Pseudomonadati</taxon>
        <taxon>Pseudomonadota</taxon>
        <taxon>Gammaproteobacteria</taxon>
        <taxon>Aeromonadales</taxon>
        <taxon>Aeromonadaceae</taxon>
        <taxon>Pseudaeromonas</taxon>
    </lineage>
</organism>
<keyword evidence="2" id="KW-1185">Reference proteome</keyword>
<dbReference type="Proteomes" id="UP001501321">
    <property type="component" value="Unassembled WGS sequence"/>
</dbReference>
<dbReference type="SUPFAM" id="SSF52980">
    <property type="entry name" value="Restriction endonuclease-like"/>
    <property type="match status" value="1"/>
</dbReference>
<dbReference type="Gene3D" id="3.40.1350.10">
    <property type="match status" value="1"/>
</dbReference>
<proteinExistence type="predicted"/>
<dbReference type="InterPro" id="IPR011856">
    <property type="entry name" value="tRNA_endonuc-like_dom_sf"/>
</dbReference>
<evidence type="ECO:0000313" key="1">
    <source>
        <dbReference type="EMBL" id="GAA4503443.1"/>
    </source>
</evidence>
<reference evidence="2" key="1">
    <citation type="journal article" date="2019" name="Int. J. Syst. Evol. Microbiol.">
        <title>The Global Catalogue of Microorganisms (GCM) 10K type strain sequencing project: providing services to taxonomists for standard genome sequencing and annotation.</title>
        <authorList>
            <consortium name="The Broad Institute Genomics Platform"/>
            <consortium name="The Broad Institute Genome Sequencing Center for Infectious Disease"/>
            <person name="Wu L."/>
            <person name="Ma J."/>
        </authorList>
    </citation>
    <scope>NUCLEOTIDE SEQUENCE [LARGE SCALE GENOMIC DNA]</scope>
    <source>
        <strain evidence="2">JCM 32226</strain>
    </source>
</reference>
<protein>
    <submittedName>
        <fullName evidence="1">Uncharacterized protein</fullName>
    </submittedName>
</protein>
<dbReference type="InterPro" id="IPR011335">
    <property type="entry name" value="Restrct_endonuc-II-like"/>
</dbReference>
<sequence length="77" mass="9018">MYPSNKVGYQNRPAKLNFEQWLGGFFMAWKKNVNIELQNQKWLCEGRGSGHGSDYKPWLTIRDLSSQVAHIVLNRHQ</sequence>
<name>A0ABP8QJW2_9GAMM</name>
<evidence type="ECO:0000313" key="2">
    <source>
        <dbReference type="Proteomes" id="UP001501321"/>
    </source>
</evidence>